<dbReference type="InterPro" id="IPR039321">
    <property type="entry name" value="IDM2/3-like"/>
</dbReference>
<proteinExistence type="predicted"/>
<dbReference type="OrthoDB" id="1660500at2759"/>
<dbReference type="EMBL" id="VAHF01000001">
    <property type="protein sequence ID" value="TXG74150.1"/>
    <property type="molecule type" value="Genomic_DNA"/>
</dbReference>
<dbReference type="PANTHER" id="PTHR34661">
    <property type="entry name" value="INCREASED DNA METHYLATION 3"/>
    <property type="match status" value="1"/>
</dbReference>
<sequence length="343" mass="36759">MDSRSHADDHPEMKPATVFERSATEACMETPTGLVDIEAMEEASRDADDHHPELKPSDIGVISKDAKESEGISCTMPPMGLIGVGVNESSYHFRVSLPGIPNTTQSNLKCEIGSDGTVCIQGVPVTTDSAAAQQYSSDGHQMIFQQLSSPGPITVSFTLPGPVDPHMAELAFRPDGILEVSEKSEGMDSGSQAVDHPEIMKPDIGVIISKDGESQGIDDGSPASDEGSGKELALTAPPPMGLVGIGVSEEAFIFRVSLPGIQNTRRYLRCKIRLDGTVHIKGVVVATDAAMKYSSMRHQMIFWQLSPGPFTVSFTLPGPVDPHLAKFVFRPDGILEVVVMKFK</sequence>
<accession>A0A5C7IY39</accession>
<keyword evidence="3" id="KW-1185">Reference proteome</keyword>
<feature type="compositionally biased region" description="Basic and acidic residues" evidence="1">
    <location>
        <begin position="1"/>
        <end position="13"/>
    </location>
</feature>
<gene>
    <name evidence="2" type="ORF">EZV62_002729</name>
</gene>
<feature type="region of interest" description="Disordered" evidence="1">
    <location>
        <begin position="210"/>
        <end position="233"/>
    </location>
</feature>
<dbReference type="PANTHER" id="PTHR34661:SF2">
    <property type="entry name" value="SHSP DOMAIN-CONTAINING PROTEIN"/>
    <property type="match status" value="1"/>
</dbReference>
<protein>
    <recommendedName>
        <fullName evidence="4">SHSP domain-containing protein</fullName>
    </recommendedName>
</protein>
<dbReference type="InterPro" id="IPR008978">
    <property type="entry name" value="HSP20-like_chaperone"/>
</dbReference>
<evidence type="ECO:0000313" key="3">
    <source>
        <dbReference type="Proteomes" id="UP000323000"/>
    </source>
</evidence>
<dbReference type="GO" id="GO:0005634">
    <property type="term" value="C:nucleus"/>
    <property type="evidence" value="ECO:0007669"/>
    <property type="project" value="TreeGrafter"/>
</dbReference>
<organism evidence="2 3">
    <name type="scientific">Acer yangbiense</name>
    <dbReference type="NCBI Taxonomy" id="1000413"/>
    <lineage>
        <taxon>Eukaryota</taxon>
        <taxon>Viridiplantae</taxon>
        <taxon>Streptophyta</taxon>
        <taxon>Embryophyta</taxon>
        <taxon>Tracheophyta</taxon>
        <taxon>Spermatophyta</taxon>
        <taxon>Magnoliopsida</taxon>
        <taxon>eudicotyledons</taxon>
        <taxon>Gunneridae</taxon>
        <taxon>Pentapetalae</taxon>
        <taxon>rosids</taxon>
        <taxon>malvids</taxon>
        <taxon>Sapindales</taxon>
        <taxon>Sapindaceae</taxon>
        <taxon>Hippocastanoideae</taxon>
        <taxon>Acereae</taxon>
        <taxon>Acer</taxon>
    </lineage>
</organism>
<dbReference type="Gene3D" id="2.60.40.790">
    <property type="match status" value="2"/>
</dbReference>
<evidence type="ECO:0000313" key="2">
    <source>
        <dbReference type="EMBL" id="TXG74150.1"/>
    </source>
</evidence>
<dbReference type="CDD" id="cd06464">
    <property type="entry name" value="ACD_sHsps-like"/>
    <property type="match status" value="2"/>
</dbReference>
<comment type="caution">
    <text evidence="2">The sequence shown here is derived from an EMBL/GenBank/DDBJ whole genome shotgun (WGS) entry which is preliminary data.</text>
</comment>
<dbReference type="Proteomes" id="UP000323000">
    <property type="component" value="Chromosome 1"/>
</dbReference>
<evidence type="ECO:0008006" key="4">
    <source>
        <dbReference type="Google" id="ProtNLM"/>
    </source>
</evidence>
<feature type="region of interest" description="Disordered" evidence="1">
    <location>
        <begin position="1"/>
        <end position="25"/>
    </location>
</feature>
<name>A0A5C7IY39_9ROSI</name>
<dbReference type="AlphaFoldDB" id="A0A5C7IY39"/>
<evidence type="ECO:0000256" key="1">
    <source>
        <dbReference type="SAM" id="MobiDB-lite"/>
    </source>
</evidence>
<reference evidence="3" key="1">
    <citation type="journal article" date="2019" name="Gigascience">
        <title>De novo genome assembly of the endangered Acer yangbiense, a plant species with extremely small populations endemic to Yunnan Province, China.</title>
        <authorList>
            <person name="Yang J."/>
            <person name="Wariss H.M."/>
            <person name="Tao L."/>
            <person name="Zhang R."/>
            <person name="Yun Q."/>
            <person name="Hollingsworth P."/>
            <person name="Dao Z."/>
            <person name="Luo G."/>
            <person name="Guo H."/>
            <person name="Ma Y."/>
            <person name="Sun W."/>
        </authorList>
    </citation>
    <scope>NUCLEOTIDE SEQUENCE [LARGE SCALE GENOMIC DNA]</scope>
    <source>
        <strain evidence="3">cv. Malutang</strain>
    </source>
</reference>